<reference evidence="9 10" key="1">
    <citation type="submission" date="2019-06" db="EMBL/GenBank/DDBJ databases">
        <title>Saccharibacillus brassicae sp. nov., an endophytic bacterium isolated from Chinese cabbage seeds (Brassica pekinensis).</title>
        <authorList>
            <person name="Jiang L."/>
            <person name="Lee J."/>
            <person name="Kim S.W."/>
        </authorList>
    </citation>
    <scope>NUCLEOTIDE SEQUENCE [LARGE SCALE GENOMIC DNA]</scope>
    <source>
        <strain evidence="10">KCTC 43072 / ATSA2</strain>
    </source>
</reference>
<feature type="region of interest" description="Disordered" evidence="6">
    <location>
        <begin position="36"/>
        <end position="75"/>
    </location>
</feature>
<dbReference type="GO" id="GO:0009254">
    <property type="term" value="P:peptidoglycan turnover"/>
    <property type="evidence" value="ECO:0007669"/>
    <property type="project" value="TreeGrafter"/>
</dbReference>
<evidence type="ECO:0000256" key="6">
    <source>
        <dbReference type="SAM" id="MobiDB-lite"/>
    </source>
</evidence>
<dbReference type="InterPro" id="IPR001764">
    <property type="entry name" value="Glyco_hydro_3_N"/>
</dbReference>
<organism evidence="9 10">
    <name type="scientific">Saccharibacillus brassicae</name>
    <dbReference type="NCBI Taxonomy" id="2583377"/>
    <lineage>
        <taxon>Bacteria</taxon>
        <taxon>Bacillati</taxon>
        <taxon>Bacillota</taxon>
        <taxon>Bacilli</taxon>
        <taxon>Bacillales</taxon>
        <taxon>Paenibacillaceae</taxon>
        <taxon>Saccharibacillus</taxon>
    </lineage>
</organism>
<protein>
    <recommendedName>
        <fullName evidence="3">beta-N-acetylhexosaminidase</fullName>
        <ecNumber evidence="3">3.2.1.52</ecNumber>
    </recommendedName>
</protein>
<evidence type="ECO:0000313" key="9">
    <source>
        <dbReference type="EMBL" id="QDH21746.1"/>
    </source>
</evidence>
<dbReference type="InterPro" id="IPR036962">
    <property type="entry name" value="Glyco_hydro_3_N_sf"/>
</dbReference>
<dbReference type="AlphaFoldDB" id="A0A4Y6UZ97"/>
<dbReference type="Pfam" id="PF14172">
    <property type="entry name" value="DUF4309"/>
    <property type="match status" value="1"/>
</dbReference>
<comment type="catalytic activity">
    <reaction evidence="1">
        <text>Hydrolysis of terminal non-reducing N-acetyl-D-hexosamine residues in N-acetyl-beta-D-hexosaminides.</text>
        <dbReference type="EC" id="3.2.1.52"/>
    </reaction>
</comment>
<feature type="region of interest" description="Disordered" evidence="6">
    <location>
        <begin position="225"/>
        <end position="273"/>
    </location>
</feature>
<dbReference type="GO" id="GO:0005975">
    <property type="term" value="P:carbohydrate metabolic process"/>
    <property type="evidence" value="ECO:0007669"/>
    <property type="project" value="InterPro"/>
</dbReference>
<feature type="transmembrane region" description="Helical" evidence="7">
    <location>
        <begin position="12"/>
        <end position="32"/>
    </location>
</feature>
<dbReference type="RefSeq" id="WP_141448290.1">
    <property type="nucleotide sequence ID" value="NZ_CP041217.1"/>
</dbReference>
<keyword evidence="7" id="KW-1133">Transmembrane helix</keyword>
<evidence type="ECO:0000256" key="1">
    <source>
        <dbReference type="ARBA" id="ARBA00001231"/>
    </source>
</evidence>
<evidence type="ECO:0000256" key="4">
    <source>
        <dbReference type="ARBA" id="ARBA00022801"/>
    </source>
</evidence>
<dbReference type="EMBL" id="CP041217">
    <property type="protein sequence ID" value="QDH21746.1"/>
    <property type="molecule type" value="Genomic_DNA"/>
</dbReference>
<dbReference type="Proteomes" id="UP000316968">
    <property type="component" value="Chromosome"/>
</dbReference>
<dbReference type="KEGG" id="saca:FFV09_13340"/>
<evidence type="ECO:0000259" key="8">
    <source>
        <dbReference type="Pfam" id="PF00933"/>
    </source>
</evidence>
<dbReference type="OrthoDB" id="9805821at2"/>
<dbReference type="Pfam" id="PF00933">
    <property type="entry name" value="Glyco_hydro_3"/>
    <property type="match status" value="1"/>
</dbReference>
<keyword evidence="10" id="KW-1185">Reference proteome</keyword>
<keyword evidence="5 9" id="KW-0326">Glycosidase</keyword>
<dbReference type="PANTHER" id="PTHR30480:SF13">
    <property type="entry name" value="BETA-HEXOSAMINIDASE"/>
    <property type="match status" value="1"/>
</dbReference>
<dbReference type="InterPro" id="IPR019800">
    <property type="entry name" value="Glyco_hydro_3_AS"/>
</dbReference>
<evidence type="ECO:0000313" key="10">
    <source>
        <dbReference type="Proteomes" id="UP000316968"/>
    </source>
</evidence>
<dbReference type="InterPro" id="IPR050226">
    <property type="entry name" value="NagZ_Beta-hexosaminidase"/>
</dbReference>
<evidence type="ECO:0000256" key="3">
    <source>
        <dbReference type="ARBA" id="ARBA00012663"/>
    </source>
</evidence>
<dbReference type="InterPro" id="IPR025453">
    <property type="entry name" value="DUF4309"/>
</dbReference>
<dbReference type="PROSITE" id="PS00775">
    <property type="entry name" value="GLYCOSYL_HYDROL_F3"/>
    <property type="match status" value="1"/>
</dbReference>
<proteinExistence type="inferred from homology"/>
<dbReference type="GO" id="GO:0004563">
    <property type="term" value="F:beta-N-acetylhexosaminidase activity"/>
    <property type="evidence" value="ECO:0007669"/>
    <property type="project" value="UniProtKB-EC"/>
</dbReference>
<dbReference type="NCBIfam" id="NF003740">
    <property type="entry name" value="PRK05337.1"/>
    <property type="match status" value="1"/>
</dbReference>
<feature type="domain" description="Glycoside hydrolase family 3 N-terminal" evidence="8">
    <location>
        <begin position="284"/>
        <end position="604"/>
    </location>
</feature>
<accession>A0A4Y6UZ97</accession>
<evidence type="ECO:0000256" key="5">
    <source>
        <dbReference type="ARBA" id="ARBA00023295"/>
    </source>
</evidence>
<evidence type="ECO:0000256" key="2">
    <source>
        <dbReference type="ARBA" id="ARBA00005336"/>
    </source>
</evidence>
<sequence length="611" mass="63241">MARNTRSSAPVLKIAAAVLMMLVLISGALLYLQDQGGSTSTAGSAAPPSAPAAESEAPPPDQPQAAAEEPPAKADPAADRIAAIVALAGQGRIDTADFTVGRTSLGEVERKWQSADQTSANGSSTYAKYAAHATTIGYKNKVVTDLRSNDGSLAEIRYRDILDTLGEADSVNTYKDDTVNQLILGYDLPGGYTLRWVLPKPWAGEGDTAEENPPLDHISLVGRASKPAAAASGESPAAPQADGGTAATGTAPAAGAEAAADGPTPSSAAPAPAGDTADLLAKLTLDEKIGQMVIAGVEGTSLREEDRALIRDYGVSGVIFYADNIDSAAQTRTFVDEVQAANPNGELPLLVSVDQEGGRVARLKGVDKIPTAGAIGERGDAAYARSIGEQLGEQLLSQGFNLDYAPVLDVNSNPDNPVIGDRSFGADAALVSKLGIPVMQGLESKKVIPVVKHFPGHGDTSVDSHIALPVVDKSLEQLDKLELIPFRKAIAAQADVVMIAHILLPKLDKQFPSSLSPAVITDLLRGKLGFDGVIMTDDMTMGAIADNYGIGEAAVQSVAAGSDIVLVAHGAGNAIDTIEAIKQAVRSGQISESRIDESAARILALKKKYLK</sequence>
<dbReference type="PANTHER" id="PTHR30480">
    <property type="entry name" value="BETA-HEXOSAMINIDASE-RELATED"/>
    <property type="match status" value="1"/>
</dbReference>
<dbReference type="EC" id="3.2.1.52" evidence="3"/>
<name>A0A4Y6UZ97_SACBS</name>
<gene>
    <name evidence="9" type="primary">nagZ</name>
    <name evidence="9" type="ORF">FFV09_13340</name>
</gene>
<dbReference type="Gene3D" id="3.20.20.300">
    <property type="entry name" value="Glycoside hydrolase, family 3, N-terminal domain"/>
    <property type="match status" value="1"/>
</dbReference>
<keyword evidence="7" id="KW-0472">Membrane</keyword>
<keyword evidence="7" id="KW-0812">Transmembrane</keyword>
<evidence type="ECO:0000256" key="7">
    <source>
        <dbReference type="SAM" id="Phobius"/>
    </source>
</evidence>
<dbReference type="InterPro" id="IPR017853">
    <property type="entry name" value="GH"/>
</dbReference>
<dbReference type="SUPFAM" id="SSF51445">
    <property type="entry name" value="(Trans)glycosidases"/>
    <property type="match status" value="1"/>
</dbReference>
<keyword evidence="4 9" id="KW-0378">Hydrolase</keyword>
<feature type="compositionally biased region" description="Low complexity" evidence="6">
    <location>
        <begin position="45"/>
        <end position="56"/>
    </location>
</feature>
<comment type="similarity">
    <text evidence="2">Belongs to the glycosyl hydrolase 3 family.</text>
</comment>